<gene>
    <name evidence="9" type="primary">rfbB</name>
    <name evidence="9" type="ORF">NQ491_07735</name>
</gene>
<evidence type="ECO:0000259" key="8">
    <source>
        <dbReference type="Pfam" id="PF16363"/>
    </source>
</evidence>
<comment type="catalytic activity">
    <reaction evidence="1 7">
        <text>dTDP-alpha-D-glucose = dTDP-4-dehydro-6-deoxy-alpha-D-glucose + H2O</text>
        <dbReference type="Rhea" id="RHEA:17221"/>
        <dbReference type="ChEBI" id="CHEBI:15377"/>
        <dbReference type="ChEBI" id="CHEBI:57477"/>
        <dbReference type="ChEBI" id="CHEBI:57649"/>
        <dbReference type="EC" id="4.2.1.46"/>
    </reaction>
</comment>
<dbReference type="CDD" id="cd05246">
    <property type="entry name" value="dTDP_GD_SDR_e"/>
    <property type="match status" value="1"/>
</dbReference>
<dbReference type="Gene3D" id="3.40.50.720">
    <property type="entry name" value="NAD(P)-binding Rossmann-like Domain"/>
    <property type="match status" value="1"/>
</dbReference>
<evidence type="ECO:0000256" key="7">
    <source>
        <dbReference type="RuleBase" id="RU004473"/>
    </source>
</evidence>
<proteinExistence type="inferred from homology"/>
<reference evidence="9" key="1">
    <citation type="journal article" date="2022" name="Cell">
        <title>Design, construction, and in vivo augmentation of a complex gut microbiome.</title>
        <authorList>
            <person name="Cheng A.G."/>
            <person name="Ho P.Y."/>
            <person name="Aranda-Diaz A."/>
            <person name="Jain S."/>
            <person name="Yu F.B."/>
            <person name="Meng X."/>
            <person name="Wang M."/>
            <person name="Iakiviak M."/>
            <person name="Nagashima K."/>
            <person name="Zhao A."/>
            <person name="Murugkar P."/>
            <person name="Patil A."/>
            <person name="Atabakhsh K."/>
            <person name="Weakley A."/>
            <person name="Yan J."/>
            <person name="Brumbaugh A.R."/>
            <person name="Higginbottom S."/>
            <person name="Dimas A."/>
            <person name="Shiver A.L."/>
            <person name="Deutschbauer A."/>
            <person name="Neff N."/>
            <person name="Sonnenburg J.L."/>
            <person name="Huang K.C."/>
            <person name="Fischbach M.A."/>
        </authorList>
    </citation>
    <scope>NUCLEOTIDE SEQUENCE</scope>
    <source>
        <strain evidence="9">AP11</strain>
    </source>
</reference>
<name>A0ABY5UX00_9BACT</name>
<dbReference type="InterPro" id="IPR016040">
    <property type="entry name" value="NAD(P)-bd_dom"/>
</dbReference>
<organism evidence="9 10">
    <name type="scientific">Alistipes ihumii AP11</name>
    <dbReference type="NCBI Taxonomy" id="1211813"/>
    <lineage>
        <taxon>Bacteria</taxon>
        <taxon>Pseudomonadati</taxon>
        <taxon>Bacteroidota</taxon>
        <taxon>Bacteroidia</taxon>
        <taxon>Bacteroidales</taxon>
        <taxon>Rikenellaceae</taxon>
        <taxon>Alistipes</taxon>
    </lineage>
</organism>
<dbReference type="Pfam" id="PF16363">
    <property type="entry name" value="GDP_Man_Dehyd"/>
    <property type="match status" value="1"/>
</dbReference>
<dbReference type="EC" id="4.2.1.46" evidence="4 7"/>
<evidence type="ECO:0000256" key="2">
    <source>
        <dbReference type="ARBA" id="ARBA00001911"/>
    </source>
</evidence>
<evidence type="ECO:0000256" key="1">
    <source>
        <dbReference type="ARBA" id="ARBA00001539"/>
    </source>
</evidence>
<dbReference type="Gene3D" id="3.90.25.10">
    <property type="entry name" value="UDP-galactose 4-epimerase, domain 1"/>
    <property type="match status" value="1"/>
</dbReference>
<accession>A0ABY5UX00</accession>
<evidence type="ECO:0000256" key="3">
    <source>
        <dbReference type="ARBA" id="ARBA00008178"/>
    </source>
</evidence>
<dbReference type="RefSeq" id="WP_019246756.1">
    <property type="nucleotide sequence ID" value="NZ_CAPH01000018.1"/>
</dbReference>
<dbReference type="GeneID" id="82891615"/>
<dbReference type="EMBL" id="CP102294">
    <property type="protein sequence ID" value="UWN56548.1"/>
    <property type="molecule type" value="Genomic_DNA"/>
</dbReference>
<evidence type="ECO:0000313" key="10">
    <source>
        <dbReference type="Proteomes" id="UP001059295"/>
    </source>
</evidence>
<evidence type="ECO:0000313" key="9">
    <source>
        <dbReference type="EMBL" id="UWN56548.1"/>
    </source>
</evidence>
<dbReference type="InterPro" id="IPR005888">
    <property type="entry name" value="dTDP_Gluc_deHydtase"/>
</dbReference>
<dbReference type="NCBIfam" id="TIGR01181">
    <property type="entry name" value="dTDP_gluc_dehyt"/>
    <property type="match status" value="1"/>
</dbReference>
<keyword evidence="6 7" id="KW-0456">Lyase</keyword>
<evidence type="ECO:0000256" key="5">
    <source>
        <dbReference type="ARBA" id="ARBA00023027"/>
    </source>
</evidence>
<sequence length="376" mass="43160">MTFQRNLLVTGGAGFIGSHVVRLLVNKYPQCRIVNLDKLTYAGNLANLADIENAPNYTFVKADICDFEKMLETFRAYRIDGVIHLAAESHVDRSIKDPFTFARTNVMGTLSLLQAAKEFWNGDYHGKRFYHISTDEVYGALELTKPHGEPDGNECGGGPYGEEFFTETTKYDPHSPYSASKASSDHFVRAFHDTYGMPTLVTNCSNNYGPFQFPEKLIPLFINNIRHNKPLPVYGKGENVRDWLYVEDHARAIDLIFHEGKTAGTYNIGGFNEWKNIDLIKVIVKTVDRLLGRPEGASEKLITYVADRAGHDLRYAIDSTKLKEELGWEPTLQFEEGIEKTVRWYLHNQKWIDNVTSGEYAKYYEEMYQNRYRYRL</sequence>
<dbReference type="PANTHER" id="PTHR43000">
    <property type="entry name" value="DTDP-D-GLUCOSE 4,6-DEHYDRATASE-RELATED"/>
    <property type="match status" value="1"/>
</dbReference>
<protein>
    <recommendedName>
        <fullName evidence="4 7">dTDP-glucose 4,6-dehydratase</fullName>
        <ecNumber evidence="4 7">4.2.1.46</ecNumber>
    </recommendedName>
</protein>
<dbReference type="GO" id="GO:0008460">
    <property type="term" value="F:dTDP-glucose 4,6-dehydratase activity"/>
    <property type="evidence" value="ECO:0007669"/>
    <property type="project" value="UniProtKB-EC"/>
</dbReference>
<comment type="cofactor">
    <cofactor evidence="2 7">
        <name>NAD(+)</name>
        <dbReference type="ChEBI" id="CHEBI:57540"/>
    </cofactor>
</comment>
<evidence type="ECO:0000256" key="4">
    <source>
        <dbReference type="ARBA" id="ARBA00011990"/>
    </source>
</evidence>
<dbReference type="Proteomes" id="UP001059295">
    <property type="component" value="Chromosome"/>
</dbReference>
<keyword evidence="5" id="KW-0520">NAD</keyword>
<feature type="domain" description="NAD(P)-binding" evidence="8">
    <location>
        <begin position="8"/>
        <end position="341"/>
    </location>
</feature>
<dbReference type="SUPFAM" id="SSF51735">
    <property type="entry name" value="NAD(P)-binding Rossmann-fold domains"/>
    <property type="match status" value="1"/>
</dbReference>
<keyword evidence="10" id="KW-1185">Reference proteome</keyword>
<dbReference type="InterPro" id="IPR036291">
    <property type="entry name" value="NAD(P)-bd_dom_sf"/>
</dbReference>
<comment type="similarity">
    <text evidence="3 7">Belongs to the NAD(P)-dependent epimerase/dehydratase family. dTDP-glucose dehydratase subfamily.</text>
</comment>
<evidence type="ECO:0000256" key="6">
    <source>
        <dbReference type="ARBA" id="ARBA00023239"/>
    </source>
</evidence>